<comment type="caution">
    <text evidence="1">The sequence shown here is derived from an EMBL/GenBank/DDBJ whole genome shotgun (WGS) entry which is preliminary data.</text>
</comment>
<dbReference type="Proteomes" id="UP000479710">
    <property type="component" value="Unassembled WGS sequence"/>
</dbReference>
<sequence>MAARARRLGRWWGRPLRPRQRGSGIGGPRQHGGDVRCLLWDEGVQWIYDDGVRTGSTVNRRRQCRAWGCGLGDNAAVDLVTTWHGDSDNDNGGHYDGYNGRCRIYADTN</sequence>
<keyword evidence="2" id="KW-1185">Reference proteome</keyword>
<organism evidence="1 2">
    <name type="scientific">Oryza meyeriana var. granulata</name>
    <dbReference type="NCBI Taxonomy" id="110450"/>
    <lineage>
        <taxon>Eukaryota</taxon>
        <taxon>Viridiplantae</taxon>
        <taxon>Streptophyta</taxon>
        <taxon>Embryophyta</taxon>
        <taxon>Tracheophyta</taxon>
        <taxon>Spermatophyta</taxon>
        <taxon>Magnoliopsida</taxon>
        <taxon>Liliopsida</taxon>
        <taxon>Poales</taxon>
        <taxon>Poaceae</taxon>
        <taxon>BOP clade</taxon>
        <taxon>Oryzoideae</taxon>
        <taxon>Oryzeae</taxon>
        <taxon>Oryzinae</taxon>
        <taxon>Oryza</taxon>
        <taxon>Oryza meyeriana</taxon>
    </lineage>
</organism>
<dbReference type="EMBL" id="SPHZ02000001">
    <property type="protein sequence ID" value="KAF0935368.1"/>
    <property type="molecule type" value="Genomic_DNA"/>
</dbReference>
<accession>A0A6G1FEI0</accession>
<gene>
    <name evidence="1" type="ORF">E2562_032454</name>
</gene>
<reference evidence="1 2" key="1">
    <citation type="submission" date="2019-11" db="EMBL/GenBank/DDBJ databases">
        <title>Whole genome sequence of Oryza granulata.</title>
        <authorList>
            <person name="Li W."/>
        </authorList>
    </citation>
    <scope>NUCLEOTIDE SEQUENCE [LARGE SCALE GENOMIC DNA]</scope>
    <source>
        <strain evidence="2">cv. Menghai</strain>
        <tissue evidence="1">Leaf</tissue>
    </source>
</reference>
<dbReference type="AlphaFoldDB" id="A0A6G1FEI0"/>
<protein>
    <submittedName>
        <fullName evidence="1">Uncharacterized protein</fullName>
    </submittedName>
</protein>
<evidence type="ECO:0000313" key="1">
    <source>
        <dbReference type="EMBL" id="KAF0935368.1"/>
    </source>
</evidence>
<evidence type="ECO:0000313" key="2">
    <source>
        <dbReference type="Proteomes" id="UP000479710"/>
    </source>
</evidence>
<name>A0A6G1FEI0_9ORYZ</name>
<proteinExistence type="predicted"/>